<reference evidence="9 10" key="1">
    <citation type="submission" date="2024-10" db="EMBL/GenBank/DDBJ databases">
        <authorList>
            <person name="Kim D."/>
        </authorList>
    </citation>
    <scope>NUCLEOTIDE SEQUENCE [LARGE SCALE GENOMIC DNA]</scope>
    <source>
        <strain evidence="9">BH-2024</strain>
    </source>
</reference>
<keyword evidence="2" id="KW-0479">Metal-binding</keyword>
<evidence type="ECO:0000256" key="5">
    <source>
        <dbReference type="ARBA" id="ARBA00022833"/>
    </source>
</evidence>
<dbReference type="PANTHER" id="PTHR13100:SF10">
    <property type="entry name" value="CELL GROWTH-REGULATING NUCLEOLAR PROTEIN"/>
    <property type="match status" value="1"/>
</dbReference>
<dbReference type="SUPFAM" id="SSF57667">
    <property type="entry name" value="beta-beta-alpha zinc fingers"/>
    <property type="match status" value="2"/>
</dbReference>
<dbReference type="InterPro" id="IPR036236">
    <property type="entry name" value="Znf_C2H2_sf"/>
</dbReference>
<keyword evidence="3" id="KW-0677">Repeat</keyword>
<evidence type="ECO:0000256" key="4">
    <source>
        <dbReference type="ARBA" id="ARBA00022771"/>
    </source>
</evidence>
<dbReference type="Proteomes" id="UP001620626">
    <property type="component" value="Unassembled WGS sequence"/>
</dbReference>
<dbReference type="PROSITE" id="PS51804">
    <property type="entry name" value="ZF_C2HC_LYAR"/>
    <property type="match status" value="2"/>
</dbReference>
<evidence type="ECO:0000256" key="3">
    <source>
        <dbReference type="ARBA" id="ARBA00022737"/>
    </source>
</evidence>
<protein>
    <recommendedName>
        <fullName evidence="8">Zinc finger C2H2 LYAR-type domain-containing protein</fullName>
    </recommendedName>
</protein>
<proteinExistence type="predicted"/>
<keyword evidence="4 7" id="KW-0863">Zinc-finger</keyword>
<evidence type="ECO:0000313" key="9">
    <source>
        <dbReference type="EMBL" id="KAL3082112.1"/>
    </source>
</evidence>
<feature type="domain" description="Zinc finger C2H2 LYAR-type" evidence="8">
    <location>
        <begin position="30"/>
        <end position="57"/>
    </location>
</feature>
<dbReference type="Gene3D" id="3.30.1490.490">
    <property type="match status" value="1"/>
</dbReference>
<dbReference type="InterPro" id="IPR014898">
    <property type="entry name" value="Znf_C2H2_LYAR"/>
</dbReference>
<gene>
    <name evidence="9" type="ORF">niasHT_031141</name>
</gene>
<dbReference type="FunFam" id="3.30.1490.490:FF:000001">
    <property type="entry name" value="cell growth-regulating nucleolar protein-like"/>
    <property type="match status" value="1"/>
</dbReference>
<comment type="caution">
    <text evidence="9">The sequence shown here is derived from an EMBL/GenBank/DDBJ whole genome shotgun (WGS) entry which is preliminary data.</text>
</comment>
<dbReference type="AlphaFoldDB" id="A0ABD2IVB8"/>
<evidence type="ECO:0000256" key="6">
    <source>
        <dbReference type="ARBA" id="ARBA00023242"/>
    </source>
</evidence>
<dbReference type="PANTHER" id="PTHR13100">
    <property type="entry name" value="CELL GROWTH-REGULATING NUCLEOLAR PROTEIN LYAR"/>
    <property type="match status" value="1"/>
</dbReference>
<keyword evidence="6" id="KW-0539">Nucleus</keyword>
<dbReference type="EMBL" id="JBICBT010001121">
    <property type="protein sequence ID" value="KAL3082112.1"/>
    <property type="molecule type" value="Genomic_DNA"/>
</dbReference>
<evidence type="ECO:0000259" key="8">
    <source>
        <dbReference type="Pfam" id="PF08790"/>
    </source>
</evidence>
<comment type="subcellular location">
    <subcellularLocation>
        <location evidence="1">Nucleus</location>
    </subcellularLocation>
</comment>
<evidence type="ECO:0000313" key="10">
    <source>
        <dbReference type="Proteomes" id="UP001620626"/>
    </source>
</evidence>
<sequence>MVFFICDQCGETMKKKQVLQHIHRCRNAHYSCMDCQVVFDKNSYQAHTKCITEDQKYGGARHVPKVNKGEQKQDAWVSQVRAAIRQQKLQTNDDTYRKRPSTHFSPVATVTAKKLLQDVSNLEIPPEIDADNAIPTYAKLFIKQLTTLLGSTTTLLQQQCAAADAVEEDRRQHSLVVIGLPESQEKTPTGRATADKGTAMQILDLCDVEALPITQYRMGKLGTRPRPMKLVLPTRAHVRKCLIMARKKDSALRTQMPTVFIRESLSGEELKKRSDAIKLCSLLNKNPRFSVHGTFVVYATFHVMLKTQIPLFRNDNSFDGLSVLNIDLNDPALS</sequence>
<organism evidence="9 10">
    <name type="scientific">Heterodera trifolii</name>
    <dbReference type="NCBI Taxonomy" id="157864"/>
    <lineage>
        <taxon>Eukaryota</taxon>
        <taxon>Metazoa</taxon>
        <taxon>Ecdysozoa</taxon>
        <taxon>Nematoda</taxon>
        <taxon>Chromadorea</taxon>
        <taxon>Rhabditida</taxon>
        <taxon>Tylenchina</taxon>
        <taxon>Tylenchomorpha</taxon>
        <taxon>Tylenchoidea</taxon>
        <taxon>Heteroderidae</taxon>
        <taxon>Heteroderinae</taxon>
        <taxon>Heterodera</taxon>
    </lineage>
</organism>
<keyword evidence="10" id="KW-1185">Reference proteome</keyword>
<name>A0ABD2IVB8_9BILA</name>
<accession>A0ABD2IVB8</accession>
<evidence type="ECO:0000256" key="1">
    <source>
        <dbReference type="ARBA" id="ARBA00004123"/>
    </source>
</evidence>
<evidence type="ECO:0000256" key="2">
    <source>
        <dbReference type="ARBA" id="ARBA00022723"/>
    </source>
</evidence>
<evidence type="ECO:0000256" key="7">
    <source>
        <dbReference type="PROSITE-ProRule" id="PRU01145"/>
    </source>
</evidence>
<dbReference type="GO" id="GO:0005634">
    <property type="term" value="C:nucleus"/>
    <property type="evidence" value="ECO:0007669"/>
    <property type="project" value="UniProtKB-SubCell"/>
</dbReference>
<dbReference type="Pfam" id="PF08790">
    <property type="entry name" value="zf-LYAR"/>
    <property type="match status" value="1"/>
</dbReference>
<keyword evidence="5" id="KW-0862">Zinc</keyword>
<dbReference type="GO" id="GO:0008270">
    <property type="term" value="F:zinc ion binding"/>
    <property type="evidence" value="ECO:0007669"/>
    <property type="project" value="UniProtKB-KW"/>
</dbReference>
<dbReference type="InterPro" id="IPR039999">
    <property type="entry name" value="LYAR"/>
</dbReference>